<comment type="similarity">
    <text evidence="1">Belongs to the CSN7/EIF3M family. CSN7 subfamily.</text>
</comment>
<evidence type="ECO:0000313" key="4">
    <source>
        <dbReference type="EMBL" id="CAD5206807.1"/>
    </source>
</evidence>
<reference evidence="4" key="1">
    <citation type="submission" date="2020-09" db="EMBL/GenBank/DDBJ databases">
        <authorList>
            <person name="Kikuchi T."/>
        </authorList>
    </citation>
    <scope>NUCLEOTIDE SEQUENCE</scope>
    <source>
        <strain evidence="4">SH1</strain>
    </source>
</reference>
<sequence>MDQENKQVLIQLVEKSPVIGYEELHKVFGTDRDRVMENIIVDAIYEGVIVGQLDPKKRVLEVQDWQATVPTDLAFIKETLADWRDHCRGLLGTLENVSKQSNADAQALKDEEERMEKLIETKRDGMEFISRNVRHEERSARTYKRSKNVVGNGKRGH</sequence>
<dbReference type="Proteomes" id="UP000614601">
    <property type="component" value="Unassembled WGS sequence"/>
</dbReference>
<dbReference type="Proteomes" id="UP000783686">
    <property type="component" value="Unassembled WGS sequence"/>
</dbReference>
<name>A0A811JU66_9BILA</name>
<keyword evidence="5" id="KW-1185">Reference proteome</keyword>
<accession>A0A811JU66</accession>
<feature type="domain" description="PCI" evidence="3">
    <location>
        <begin position="6"/>
        <end position="63"/>
    </location>
</feature>
<protein>
    <recommendedName>
        <fullName evidence="3">PCI domain-containing protein</fullName>
    </recommendedName>
</protein>
<dbReference type="PANTHER" id="PTHR15350">
    <property type="entry name" value="COP9 SIGNALOSOME COMPLEX SUBUNIT 7/DENDRITIC CELL PROTEIN GA17"/>
    <property type="match status" value="1"/>
</dbReference>
<dbReference type="EMBL" id="CAJFDH010000001">
    <property type="protein sequence ID" value="CAD5206807.1"/>
    <property type="molecule type" value="Genomic_DNA"/>
</dbReference>
<evidence type="ECO:0000256" key="1">
    <source>
        <dbReference type="ARBA" id="ARBA00008482"/>
    </source>
</evidence>
<dbReference type="InterPro" id="IPR045237">
    <property type="entry name" value="COPS7/eIF3m"/>
</dbReference>
<dbReference type="Pfam" id="PF01399">
    <property type="entry name" value="PCI"/>
    <property type="match status" value="1"/>
</dbReference>
<evidence type="ECO:0000259" key="3">
    <source>
        <dbReference type="Pfam" id="PF01399"/>
    </source>
</evidence>
<dbReference type="GO" id="GO:0008180">
    <property type="term" value="C:COP9 signalosome"/>
    <property type="evidence" value="ECO:0007669"/>
    <property type="project" value="UniProtKB-KW"/>
</dbReference>
<dbReference type="AlphaFoldDB" id="A0A811JU66"/>
<evidence type="ECO:0000256" key="2">
    <source>
        <dbReference type="ARBA" id="ARBA00022790"/>
    </source>
</evidence>
<evidence type="ECO:0000313" key="5">
    <source>
        <dbReference type="Proteomes" id="UP000614601"/>
    </source>
</evidence>
<keyword evidence="2" id="KW-0736">Signalosome</keyword>
<dbReference type="PANTHER" id="PTHR15350:SF5">
    <property type="entry name" value="COP9 SIGNALOSOME COMPLEX SUBUNIT 7"/>
    <property type="match status" value="1"/>
</dbReference>
<dbReference type="OrthoDB" id="10265275at2759"/>
<dbReference type="EMBL" id="CAJFCW020000001">
    <property type="protein sequence ID" value="CAG9083204.1"/>
    <property type="molecule type" value="Genomic_DNA"/>
</dbReference>
<gene>
    <name evidence="4" type="ORF">BOKJ2_LOCUS1491</name>
</gene>
<proteinExistence type="inferred from homology"/>
<organism evidence="4 5">
    <name type="scientific">Bursaphelenchus okinawaensis</name>
    <dbReference type="NCBI Taxonomy" id="465554"/>
    <lineage>
        <taxon>Eukaryota</taxon>
        <taxon>Metazoa</taxon>
        <taxon>Ecdysozoa</taxon>
        <taxon>Nematoda</taxon>
        <taxon>Chromadorea</taxon>
        <taxon>Rhabditida</taxon>
        <taxon>Tylenchina</taxon>
        <taxon>Tylenchomorpha</taxon>
        <taxon>Aphelenchoidea</taxon>
        <taxon>Aphelenchoididae</taxon>
        <taxon>Bursaphelenchus</taxon>
    </lineage>
</organism>
<comment type="caution">
    <text evidence="4">The sequence shown here is derived from an EMBL/GenBank/DDBJ whole genome shotgun (WGS) entry which is preliminary data.</text>
</comment>
<dbReference type="InterPro" id="IPR000717">
    <property type="entry name" value="PCI_dom"/>
</dbReference>